<dbReference type="EMBL" id="MT144562">
    <property type="protein sequence ID" value="QJA55047.1"/>
    <property type="molecule type" value="Genomic_DNA"/>
</dbReference>
<sequence length="156" mass="18230">MKSNYDSSTDTLNHSRNVLRFMNIIIHELTKRAEVHDKSKLLSPEKEIFDEYTPKLKTSTYGSDEYKEFLKGMGDGLKHHYSVNRHHPEHFDDGINDMNLLDIMEMLCDWKAATLRHNDGDIYKSLEINASRFGVKKQLLRILQNTVKDMVMEKGK</sequence>
<dbReference type="Pfam" id="PF18907">
    <property type="entry name" value="DUF5662"/>
    <property type="match status" value="1"/>
</dbReference>
<name>A0A6H2A625_9ZZZZ</name>
<gene>
    <name evidence="1" type="ORF">TM448A06528_0007</name>
</gene>
<proteinExistence type="predicted"/>
<reference evidence="1" key="1">
    <citation type="submission" date="2020-03" db="EMBL/GenBank/DDBJ databases">
        <title>The deep terrestrial virosphere.</title>
        <authorList>
            <person name="Holmfeldt K."/>
            <person name="Nilsson E."/>
            <person name="Simone D."/>
            <person name="Lopez-Fernandez M."/>
            <person name="Wu X."/>
            <person name="de Brujin I."/>
            <person name="Lundin D."/>
            <person name="Andersson A."/>
            <person name="Bertilsson S."/>
            <person name="Dopson M."/>
        </authorList>
    </citation>
    <scope>NUCLEOTIDE SEQUENCE</scope>
    <source>
        <strain evidence="1">TM448A06528</strain>
    </source>
</reference>
<accession>A0A6H2A625</accession>
<evidence type="ECO:0000313" key="1">
    <source>
        <dbReference type="EMBL" id="QJA55047.1"/>
    </source>
</evidence>
<dbReference type="InterPro" id="IPR043721">
    <property type="entry name" value="DUF5662"/>
</dbReference>
<organism evidence="1">
    <name type="scientific">viral metagenome</name>
    <dbReference type="NCBI Taxonomy" id="1070528"/>
    <lineage>
        <taxon>unclassified sequences</taxon>
        <taxon>metagenomes</taxon>
        <taxon>organismal metagenomes</taxon>
    </lineage>
</organism>
<dbReference type="AlphaFoldDB" id="A0A6H2A625"/>
<protein>
    <submittedName>
        <fullName evidence="1">Uncharacterized protein</fullName>
    </submittedName>
</protein>